<dbReference type="EMBL" id="CAJGYO010000013">
    <property type="protein sequence ID" value="CAD6266550.1"/>
    <property type="molecule type" value="Genomic_DNA"/>
</dbReference>
<comment type="caution">
    <text evidence="2">The sequence shown here is derived from an EMBL/GenBank/DDBJ whole genome shotgun (WGS) entry which is preliminary data.</text>
</comment>
<gene>
    <name evidence="2" type="ORF">NCGR_LOCUS49855</name>
</gene>
<dbReference type="AlphaFoldDB" id="A0A811R926"/>
<evidence type="ECO:0000313" key="2">
    <source>
        <dbReference type="EMBL" id="CAD6266550.1"/>
    </source>
</evidence>
<evidence type="ECO:0000313" key="3">
    <source>
        <dbReference type="Proteomes" id="UP000604825"/>
    </source>
</evidence>
<dbReference type="Gene3D" id="3.80.10.10">
    <property type="entry name" value="Ribonuclease Inhibitor"/>
    <property type="match status" value="2"/>
</dbReference>
<dbReference type="Pfam" id="PF25019">
    <property type="entry name" value="LRR_R13L1-DRL21"/>
    <property type="match status" value="1"/>
</dbReference>
<evidence type="ECO:0000259" key="1">
    <source>
        <dbReference type="Pfam" id="PF25019"/>
    </source>
</evidence>
<name>A0A811R926_9POAL</name>
<proteinExistence type="predicted"/>
<dbReference type="InterPro" id="IPR056789">
    <property type="entry name" value="LRR_R13L1-DRL21"/>
</dbReference>
<dbReference type="PANTHER" id="PTHR47186:SF3">
    <property type="entry name" value="OS09G0267800 PROTEIN"/>
    <property type="match status" value="1"/>
</dbReference>
<dbReference type="SUPFAM" id="SSF52058">
    <property type="entry name" value="L domain-like"/>
    <property type="match status" value="1"/>
</dbReference>
<dbReference type="InterPro" id="IPR032675">
    <property type="entry name" value="LRR_dom_sf"/>
</dbReference>
<dbReference type="Proteomes" id="UP000604825">
    <property type="component" value="Unassembled WGS sequence"/>
</dbReference>
<dbReference type="PANTHER" id="PTHR47186">
    <property type="entry name" value="LEUCINE-RICH REPEAT-CONTAINING PROTEIN 57"/>
    <property type="match status" value="1"/>
</dbReference>
<organism evidence="2 3">
    <name type="scientific">Miscanthus lutarioriparius</name>
    <dbReference type="NCBI Taxonomy" id="422564"/>
    <lineage>
        <taxon>Eukaryota</taxon>
        <taxon>Viridiplantae</taxon>
        <taxon>Streptophyta</taxon>
        <taxon>Embryophyta</taxon>
        <taxon>Tracheophyta</taxon>
        <taxon>Spermatophyta</taxon>
        <taxon>Magnoliopsida</taxon>
        <taxon>Liliopsida</taxon>
        <taxon>Poales</taxon>
        <taxon>Poaceae</taxon>
        <taxon>PACMAD clade</taxon>
        <taxon>Panicoideae</taxon>
        <taxon>Andropogonodae</taxon>
        <taxon>Andropogoneae</taxon>
        <taxon>Saccharinae</taxon>
        <taxon>Miscanthus</taxon>
    </lineage>
</organism>
<protein>
    <recommendedName>
        <fullName evidence="1">R13L1/DRL21-like LRR repeat region domain-containing protein</fullName>
    </recommendedName>
</protein>
<feature type="domain" description="R13L1/DRL21-like LRR repeat region" evidence="1">
    <location>
        <begin position="153"/>
        <end position="263"/>
    </location>
</feature>
<sequence>MSVEVDAEYLNTMKNIQHLNRLRSLRFGKILSAEITWFSQLSNILFLSLKGCRLVKLPESICELSSLRYLDISNSKVKELPNKFWCLYSLQVVDASHSCMGTIHKDVTKLIKLRQLALPNKASIALSKLPGLGNLSCLRHLRYFTAGNQEGSIAELKAMNQIRGMLSIKSIHNVNSQEEASTARLVDKKYHKELNLIWRLNPRTSRLSPHENEVADGLSPNERIEGLKIHGFWGNRLPSWLNPENLQNLRRLELSHCFCFETLSISHFGGGTRGESTGQRASSSANCSNASAFLAFTHLTRISIMHCNGLKNLDQFLSPKNLPSVEVIHLLDCSNLESIPADFVGFVHLRDLLLAGCISLVCPQSRETVFPSSLQRLYINSCGQIDSKSFSFCLEKLTSLSVLCLVGCDNVESIQLDSISSRNTLKFL</sequence>
<accession>A0A811R926</accession>
<dbReference type="OrthoDB" id="619825at2759"/>
<reference evidence="2" key="1">
    <citation type="submission" date="2020-10" db="EMBL/GenBank/DDBJ databases">
        <authorList>
            <person name="Han B."/>
            <person name="Lu T."/>
            <person name="Zhao Q."/>
            <person name="Huang X."/>
            <person name="Zhao Y."/>
        </authorList>
    </citation>
    <scope>NUCLEOTIDE SEQUENCE</scope>
</reference>
<keyword evidence="3" id="KW-1185">Reference proteome</keyword>